<sequence>MRRVEHIMGLPISVDLRDGDAELAEKAFEWLREADARFSPFKPDSEVSRLDRGELTSQELTPDLVEVLDLCAWYEQATGGAFKVRLPGRGLDPCAVVKGWAVERAGDVLLAGGARNFCLNAGGDVFASGEPEPGKPWRVGVRHPEEADKLCVVLAVRDGSVATSAFYERGQHIIDGRTGAPATGLLSLTVCAPDLTTADSTATAAFAMGAEGVEWAAAQENCEVFAVLEDRRVIQTAGLPVHLC</sequence>
<dbReference type="InterPro" id="IPR024932">
    <property type="entry name" value="ApbE"/>
</dbReference>
<dbReference type="AlphaFoldDB" id="A0A563ETY8"/>
<keyword evidence="6" id="KW-0479">Metal-binding</keyword>
<evidence type="ECO:0000256" key="7">
    <source>
        <dbReference type="ARBA" id="ARBA00022827"/>
    </source>
</evidence>
<dbReference type="InterPro" id="IPR003374">
    <property type="entry name" value="ApbE-like_sf"/>
</dbReference>
<organism evidence="11 12">
    <name type="scientific">Lentzea tibetensis</name>
    <dbReference type="NCBI Taxonomy" id="2591470"/>
    <lineage>
        <taxon>Bacteria</taxon>
        <taxon>Bacillati</taxon>
        <taxon>Actinomycetota</taxon>
        <taxon>Actinomycetes</taxon>
        <taxon>Pseudonocardiales</taxon>
        <taxon>Pseudonocardiaceae</taxon>
        <taxon>Lentzea</taxon>
    </lineage>
</organism>
<evidence type="ECO:0000256" key="10">
    <source>
        <dbReference type="ARBA" id="ARBA00048540"/>
    </source>
</evidence>
<gene>
    <name evidence="11" type="ORF">FKR81_15990</name>
</gene>
<dbReference type="PANTHER" id="PTHR30040:SF2">
    <property type="entry name" value="FAD:PROTEIN FMN TRANSFERASE"/>
    <property type="match status" value="1"/>
</dbReference>
<dbReference type="Proteomes" id="UP000316639">
    <property type="component" value="Unassembled WGS sequence"/>
</dbReference>
<evidence type="ECO:0000256" key="8">
    <source>
        <dbReference type="ARBA" id="ARBA00022842"/>
    </source>
</evidence>
<dbReference type="EC" id="2.7.1.180" evidence="2"/>
<dbReference type="GO" id="GO:0016740">
    <property type="term" value="F:transferase activity"/>
    <property type="evidence" value="ECO:0007669"/>
    <property type="project" value="UniProtKB-KW"/>
</dbReference>
<keyword evidence="4" id="KW-0285">Flavoprotein</keyword>
<keyword evidence="7" id="KW-0274">FAD</keyword>
<dbReference type="PANTHER" id="PTHR30040">
    <property type="entry name" value="THIAMINE BIOSYNTHESIS LIPOPROTEIN APBE"/>
    <property type="match status" value="1"/>
</dbReference>
<accession>A0A563ETY8</accession>
<evidence type="ECO:0000256" key="2">
    <source>
        <dbReference type="ARBA" id="ARBA00011955"/>
    </source>
</evidence>
<dbReference type="EMBL" id="VOBR01000009">
    <property type="protein sequence ID" value="TWP51130.1"/>
    <property type="molecule type" value="Genomic_DNA"/>
</dbReference>
<evidence type="ECO:0000256" key="3">
    <source>
        <dbReference type="ARBA" id="ARBA00016337"/>
    </source>
</evidence>
<proteinExistence type="predicted"/>
<comment type="cofactor">
    <cofactor evidence="1">
        <name>Mg(2+)</name>
        <dbReference type="ChEBI" id="CHEBI:18420"/>
    </cofactor>
</comment>
<evidence type="ECO:0000256" key="1">
    <source>
        <dbReference type="ARBA" id="ARBA00001946"/>
    </source>
</evidence>
<evidence type="ECO:0000256" key="5">
    <source>
        <dbReference type="ARBA" id="ARBA00022679"/>
    </source>
</evidence>
<dbReference type="Gene3D" id="3.10.520.10">
    <property type="entry name" value="ApbE-like domains"/>
    <property type="match status" value="2"/>
</dbReference>
<dbReference type="GO" id="GO:0046872">
    <property type="term" value="F:metal ion binding"/>
    <property type="evidence" value="ECO:0007669"/>
    <property type="project" value="UniProtKB-KW"/>
</dbReference>
<dbReference type="OrthoDB" id="9778595at2"/>
<evidence type="ECO:0000313" key="11">
    <source>
        <dbReference type="EMBL" id="TWP51130.1"/>
    </source>
</evidence>
<keyword evidence="12" id="KW-1185">Reference proteome</keyword>
<keyword evidence="8" id="KW-0460">Magnesium</keyword>
<dbReference type="Pfam" id="PF02424">
    <property type="entry name" value="ApbE"/>
    <property type="match status" value="2"/>
</dbReference>
<dbReference type="SUPFAM" id="SSF143631">
    <property type="entry name" value="ApbE-like"/>
    <property type="match status" value="1"/>
</dbReference>
<evidence type="ECO:0000313" key="12">
    <source>
        <dbReference type="Proteomes" id="UP000316639"/>
    </source>
</evidence>
<reference evidence="11 12" key="1">
    <citation type="submission" date="2019-07" db="EMBL/GenBank/DDBJ databases">
        <title>Lentzea xizangensis sp. nov., isolated from Qinghai-Tibetan Plateau Soils.</title>
        <authorList>
            <person name="Huang J."/>
        </authorList>
    </citation>
    <scope>NUCLEOTIDE SEQUENCE [LARGE SCALE GENOMIC DNA]</scope>
    <source>
        <strain evidence="11 12">FXJ1.1311</strain>
    </source>
</reference>
<evidence type="ECO:0000256" key="6">
    <source>
        <dbReference type="ARBA" id="ARBA00022723"/>
    </source>
</evidence>
<evidence type="ECO:0000256" key="4">
    <source>
        <dbReference type="ARBA" id="ARBA00022630"/>
    </source>
</evidence>
<protein>
    <recommendedName>
        <fullName evidence="3">FAD:protein FMN transferase</fullName>
        <ecNumber evidence="2">2.7.1.180</ecNumber>
    </recommendedName>
    <alternativeName>
        <fullName evidence="9">Flavin transferase</fullName>
    </alternativeName>
</protein>
<comment type="catalytic activity">
    <reaction evidence="10">
        <text>L-threonyl-[protein] + FAD = FMN-L-threonyl-[protein] + AMP + H(+)</text>
        <dbReference type="Rhea" id="RHEA:36847"/>
        <dbReference type="Rhea" id="RHEA-COMP:11060"/>
        <dbReference type="Rhea" id="RHEA-COMP:11061"/>
        <dbReference type="ChEBI" id="CHEBI:15378"/>
        <dbReference type="ChEBI" id="CHEBI:30013"/>
        <dbReference type="ChEBI" id="CHEBI:57692"/>
        <dbReference type="ChEBI" id="CHEBI:74257"/>
        <dbReference type="ChEBI" id="CHEBI:456215"/>
        <dbReference type="EC" id="2.7.1.180"/>
    </reaction>
</comment>
<comment type="caution">
    <text evidence="11">The sequence shown here is derived from an EMBL/GenBank/DDBJ whole genome shotgun (WGS) entry which is preliminary data.</text>
</comment>
<evidence type="ECO:0000256" key="9">
    <source>
        <dbReference type="ARBA" id="ARBA00031306"/>
    </source>
</evidence>
<name>A0A563ETY8_9PSEU</name>
<keyword evidence="5 11" id="KW-0808">Transferase</keyword>
<dbReference type="RefSeq" id="WP_146352691.1">
    <property type="nucleotide sequence ID" value="NZ_VOBR01000009.1"/>
</dbReference>